<evidence type="ECO:0000259" key="2">
    <source>
        <dbReference type="SMART" id="SM00507"/>
    </source>
</evidence>
<feature type="region of interest" description="Disordered" evidence="1">
    <location>
        <begin position="227"/>
        <end position="249"/>
    </location>
</feature>
<evidence type="ECO:0000313" key="3">
    <source>
        <dbReference type="EMBL" id="GAA4768138.1"/>
    </source>
</evidence>
<sequence length="617" mass="67055">MSGRKPRFAAGSSWEATPAEVRTLGNVRDLILEVRADRARLDGLEAGAFAAAARVAQAQTARCEDASAYGFPWRSIALELATALHLSPGEVEARLRQDLALTDRFPIVADALCCQVITRRQADIIREHGERLPAEVVEEYSRRAVTYAEDATPGQVRVFAKSLAGVLDPAPLPERHRRALDRRGTRVRTLDDGLAEFILTDEAAKITAIHDRLTTIAKPIAAEEKRLAAEEKRRSGQDEQYRSAAGTAATAGPVRRNAFGMRINGDGVAVDANGDATHPDSAHIHGPDTHGPDTSDVHGPAGGPRNGARRTVRSTLPGCSMMREHVEVFHDGTWYPHDPALPLRPTEEQVAAAVERVWDARTRDQIRADLATDLLLTGAPTTHTIDGSIEKVAAIRGTVAVTIAATTLAGLDDDPALLAGYGPIPPDVARRFAQDAPGWERLFQDPDTGALHTVDHYTPTAAIRRLIELRDGTCRVPGCPQPASRCEKDHTREWERGGPTCAGNLSALCTAHHKLRHHTPWQIRQPEPGVIVWTSPLGFEYTTDPPPQTAHTASHAPDPPHPCIPDWEYAPVTQADLDDQWRHEWENGLTDQPPPGWHPDPETTDEHPLAGGAGRGA</sequence>
<comment type="caution">
    <text evidence="3">The sequence shown here is derived from an EMBL/GenBank/DDBJ whole genome shotgun (WGS) entry which is preliminary data.</text>
</comment>
<organism evidence="3 4">
    <name type="scientific">Microbacterium gilvum</name>
    <dbReference type="NCBI Taxonomy" id="1336204"/>
    <lineage>
        <taxon>Bacteria</taxon>
        <taxon>Bacillati</taxon>
        <taxon>Actinomycetota</taxon>
        <taxon>Actinomycetes</taxon>
        <taxon>Micrococcales</taxon>
        <taxon>Microbacteriaceae</taxon>
        <taxon>Microbacterium</taxon>
    </lineage>
</organism>
<dbReference type="InterPro" id="IPR003615">
    <property type="entry name" value="HNH_nuc"/>
</dbReference>
<dbReference type="RefSeq" id="WP_345436488.1">
    <property type="nucleotide sequence ID" value="NZ_BAABKO010000001.1"/>
</dbReference>
<dbReference type="Gene3D" id="1.10.30.50">
    <property type="match status" value="1"/>
</dbReference>
<reference evidence="4" key="1">
    <citation type="journal article" date="2019" name="Int. J. Syst. Evol. Microbiol.">
        <title>The Global Catalogue of Microorganisms (GCM) 10K type strain sequencing project: providing services to taxonomists for standard genome sequencing and annotation.</title>
        <authorList>
            <consortium name="The Broad Institute Genomics Platform"/>
            <consortium name="The Broad Institute Genome Sequencing Center for Infectious Disease"/>
            <person name="Wu L."/>
            <person name="Ma J."/>
        </authorList>
    </citation>
    <scope>NUCLEOTIDE SEQUENCE [LARGE SCALE GENOMIC DNA]</scope>
    <source>
        <strain evidence="4">JCM 18537</strain>
    </source>
</reference>
<dbReference type="EMBL" id="BAABKO010000001">
    <property type="protein sequence ID" value="GAA4768138.1"/>
    <property type="molecule type" value="Genomic_DNA"/>
</dbReference>
<accession>A0ABP8ZYM0</accession>
<name>A0ABP8ZYM0_9MICO</name>
<dbReference type="Pfam" id="PF02720">
    <property type="entry name" value="DUF222"/>
    <property type="match status" value="1"/>
</dbReference>
<feature type="compositionally biased region" description="Basic and acidic residues" evidence="1">
    <location>
        <begin position="599"/>
        <end position="608"/>
    </location>
</feature>
<feature type="domain" description="HNH nuclease" evidence="2">
    <location>
        <begin position="462"/>
        <end position="514"/>
    </location>
</feature>
<feature type="region of interest" description="Disordered" evidence="1">
    <location>
        <begin position="541"/>
        <end position="564"/>
    </location>
</feature>
<dbReference type="InterPro" id="IPR003870">
    <property type="entry name" value="DUF222"/>
</dbReference>
<evidence type="ECO:0000313" key="4">
    <source>
        <dbReference type="Proteomes" id="UP001501645"/>
    </source>
</evidence>
<keyword evidence="4" id="KW-1185">Reference proteome</keyword>
<feature type="compositionally biased region" description="Basic and acidic residues" evidence="1">
    <location>
        <begin position="227"/>
        <end position="241"/>
    </location>
</feature>
<dbReference type="Proteomes" id="UP001501645">
    <property type="component" value="Unassembled WGS sequence"/>
</dbReference>
<evidence type="ECO:0000256" key="1">
    <source>
        <dbReference type="SAM" id="MobiDB-lite"/>
    </source>
</evidence>
<feature type="region of interest" description="Disordered" evidence="1">
    <location>
        <begin position="270"/>
        <end position="312"/>
    </location>
</feature>
<protein>
    <recommendedName>
        <fullName evidence="2">HNH nuclease domain-containing protein</fullName>
    </recommendedName>
</protein>
<feature type="compositionally biased region" description="Basic and acidic residues" evidence="1">
    <location>
        <begin position="277"/>
        <end position="296"/>
    </location>
</feature>
<proteinExistence type="predicted"/>
<dbReference type="SMART" id="SM00507">
    <property type="entry name" value="HNHc"/>
    <property type="match status" value="1"/>
</dbReference>
<gene>
    <name evidence="3" type="ORF">GCM10023351_09550</name>
</gene>
<feature type="region of interest" description="Disordered" evidence="1">
    <location>
        <begin position="578"/>
        <end position="617"/>
    </location>
</feature>
<dbReference type="CDD" id="cd00085">
    <property type="entry name" value="HNHc"/>
    <property type="match status" value="1"/>
</dbReference>